<proteinExistence type="predicted"/>
<reference evidence="4" key="1">
    <citation type="submission" date="2022-11" db="UniProtKB">
        <authorList>
            <consortium name="WormBaseParasite"/>
        </authorList>
    </citation>
    <scope>IDENTIFICATION</scope>
</reference>
<sequence length="130" mass="14886">MADNLSAIIILVLFVVVLCCCGVCLKCCEYCENRGDRKEEERERRKNQEEEDANRAYAPTTDPKDPTGFYYFADAAAEAAVLSSPAVAQEKGKRKWRMPIHLRRKKDADELPTISGALRQQRQVMEHFYV</sequence>
<feature type="chain" id="PRO_5037732094" evidence="2">
    <location>
        <begin position="23"/>
        <end position="130"/>
    </location>
</feature>
<evidence type="ECO:0000313" key="3">
    <source>
        <dbReference type="Proteomes" id="UP000887566"/>
    </source>
</evidence>
<keyword evidence="2" id="KW-0732">Signal</keyword>
<accession>A0A914V4S5</accession>
<dbReference type="AlphaFoldDB" id="A0A914V4S5"/>
<organism evidence="3 4">
    <name type="scientific">Plectus sambesii</name>
    <dbReference type="NCBI Taxonomy" id="2011161"/>
    <lineage>
        <taxon>Eukaryota</taxon>
        <taxon>Metazoa</taxon>
        <taxon>Ecdysozoa</taxon>
        <taxon>Nematoda</taxon>
        <taxon>Chromadorea</taxon>
        <taxon>Plectida</taxon>
        <taxon>Plectina</taxon>
        <taxon>Plectoidea</taxon>
        <taxon>Plectidae</taxon>
        <taxon>Plectus</taxon>
    </lineage>
</organism>
<evidence type="ECO:0000313" key="4">
    <source>
        <dbReference type="WBParaSite" id="PSAMB.scaffold1516size30523.g13557.t1"/>
    </source>
</evidence>
<evidence type="ECO:0000256" key="2">
    <source>
        <dbReference type="SAM" id="SignalP"/>
    </source>
</evidence>
<feature type="compositionally biased region" description="Basic and acidic residues" evidence="1">
    <location>
        <begin position="34"/>
        <end position="48"/>
    </location>
</feature>
<feature type="signal peptide" evidence="2">
    <location>
        <begin position="1"/>
        <end position="22"/>
    </location>
</feature>
<name>A0A914V4S5_9BILA</name>
<dbReference type="WBParaSite" id="PSAMB.scaffold1516size30523.g13557.t1">
    <property type="protein sequence ID" value="PSAMB.scaffold1516size30523.g13557.t1"/>
    <property type="gene ID" value="PSAMB.scaffold1516size30523.g13557"/>
</dbReference>
<protein>
    <submittedName>
        <fullName evidence="4">Uncharacterized protein</fullName>
    </submittedName>
</protein>
<keyword evidence="3" id="KW-1185">Reference proteome</keyword>
<dbReference type="Proteomes" id="UP000887566">
    <property type="component" value="Unplaced"/>
</dbReference>
<feature type="region of interest" description="Disordered" evidence="1">
    <location>
        <begin position="34"/>
        <end position="65"/>
    </location>
</feature>
<evidence type="ECO:0000256" key="1">
    <source>
        <dbReference type="SAM" id="MobiDB-lite"/>
    </source>
</evidence>